<dbReference type="Pfam" id="PF00571">
    <property type="entry name" value="CBS"/>
    <property type="match status" value="2"/>
</dbReference>
<dbReference type="InterPro" id="IPR046342">
    <property type="entry name" value="CBS_dom_sf"/>
</dbReference>
<dbReference type="EMBL" id="JABFAJ010000024">
    <property type="protein sequence ID" value="NNU28488.1"/>
    <property type="molecule type" value="Genomic_DNA"/>
</dbReference>
<dbReference type="Gene3D" id="3.10.580.10">
    <property type="entry name" value="CBS-domain"/>
    <property type="match status" value="1"/>
</dbReference>
<evidence type="ECO:0000313" key="4">
    <source>
        <dbReference type="EMBL" id="NNU28488.1"/>
    </source>
</evidence>
<dbReference type="PANTHER" id="PTHR43080:SF2">
    <property type="entry name" value="CBS DOMAIN-CONTAINING PROTEIN"/>
    <property type="match status" value="1"/>
</dbReference>
<dbReference type="PANTHER" id="PTHR43080">
    <property type="entry name" value="CBS DOMAIN-CONTAINING PROTEIN CBSX3, MITOCHONDRIAL"/>
    <property type="match status" value="1"/>
</dbReference>
<accession>A0A849K561</accession>
<gene>
    <name evidence="4" type="ORF">HLI28_13180</name>
</gene>
<dbReference type="InterPro" id="IPR000644">
    <property type="entry name" value="CBS_dom"/>
</dbReference>
<evidence type="ECO:0000313" key="5">
    <source>
        <dbReference type="Proteomes" id="UP000557204"/>
    </source>
</evidence>
<protein>
    <submittedName>
        <fullName evidence="4">CBS domain-containing protein</fullName>
    </submittedName>
</protein>
<dbReference type="PROSITE" id="PS51371">
    <property type="entry name" value="CBS"/>
    <property type="match status" value="2"/>
</dbReference>
<dbReference type="CDD" id="cd04623">
    <property type="entry name" value="CBS_pair_bac_euk"/>
    <property type="match status" value="1"/>
</dbReference>
<evidence type="ECO:0000256" key="1">
    <source>
        <dbReference type="ARBA" id="ARBA00023122"/>
    </source>
</evidence>
<sequence>MRVTETLRHKGEGVVTIAPGSTVREMLALLAEHRIGAVVVSVDGMHVDGIVSERDVVRRLHADGDEVLDGPVTRIMTVDVHTCTPGTSLDDLMLVMTERRIRHVPVLDDGRLVGIVSIGDVVKRRMAEVQAERDQLTDYIAGGPGV</sequence>
<organism evidence="4 5">
    <name type="scientific">Isoptericola sediminis</name>
    <dbReference type="NCBI Taxonomy" id="2733572"/>
    <lineage>
        <taxon>Bacteria</taxon>
        <taxon>Bacillati</taxon>
        <taxon>Actinomycetota</taxon>
        <taxon>Actinomycetes</taxon>
        <taxon>Micrococcales</taxon>
        <taxon>Promicromonosporaceae</taxon>
        <taxon>Isoptericola</taxon>
    </lineage>
</organism>
<dbReference type="SMART" id="SM00116">
    <property type="entry name" value="CBS"/>
    <property type="match status" value="2"/>
</dbReference>
<evidence type="ECO:0000256" key="2">
    <source>
        <dbReference type="PROSITE-ProRule" id="PRU00703"/>
    </source>
</evidence>
<feature type="domain" description="CBS" evidence="3">
    <location>
        <begin position="76"/>
        <end position="132"/>
    </location>
</feature>
<comment type="caution">
    <text evidence="4">The sequence shown here is derived from an EMBL/GenBank/DDBJ whole genome shotgun (WGS) entry which is preliminary data.</text>
</comment>
<proteinExistence type="predicted"/>
<dbReference type="SUPFAM" id="SSF54631">
    <property type="entry name" value="CBS-domain pair"/>
    <property type="match status" value="1"/>
</dbReference>
<feature type="domain" description="CBS" evidence="3">
    <location>
        <begin position="7"/>
        <end position="67"/>
    </location>
</feature>
<dbReference type="InterPro" id="IPR051257">
    <property type="entry name" value="Diverse_CBS-Domain"/>
</dbReference>
<keyword evidence="5" id="KW-1185">Reference proteome</keyword>
<dbReference type="AlphaFoldDB" id="A0A849K561"/>
<reference evidence="4 5" key="1">
    <citation type="submission" date="2020-05" db="EMBL/GenBank/DDBJ databases">
        <title>Genome sequence of Isoptericola sp. JC619 isolated from Chilika lagoon, India.</title>
        <authorList>
            <person name="Kumar D."/>
            <person name="Appam K."/>
            <person name="Gandham S."/>
            <person name="Uppada J."/>
            <person name="Sasikala C."/>
            <person name="Venkata Ramana C."/>
        </authorList>
    </citation>
    <scope>NUCLEOTIDE SEQUENCE [LARGE SCALE GENOMIC DNA]</scope>
    <source>
        <strain evidence="4 5">JC619</strain>
    </source>
</reference>
<dbReference type="Proteomes" id="UP000557204">
    <property type="component" value="Unassembled WGS sequence"/>
</dbReference>
<name>A0A849K561_9MICO</name>
<evidence type="ECO:0000259" key="3">
    <source>
        <dbReference type="PROSITE" id="PS51371"/>
    </source>
</evidence>
<dbReference type="InterPro" id="IPR044725">
    <property type="entry name" value="CBSX3_CBS_dom"/>
</dbReference>
<keyword evidence="1 2" id="KW-0129">CBS domain</keyword>